<protein>
    <submittedName>
        <fullName evidence="3">Uncharacterized protein</fullName>
    </submittedName>
</protein>
<comment type="subcellular location">
    <subcellularLocation>
        <location evidence="1">Secreted</location>
    </subcellularLocation>
</comment>
<accession>A0ABQ9U4L2</accession>
<reference evidence="3 4" key="1">
    <citation type="submission" date="2023-05" db="EMBL/GenBank/DDBJ databases">
        <title>B98-5 Cell Line De Novo Hybrid Assembly: An Optical Mapping Approach.</title>
        <authorList>
            <person name="Kananen K."/>
            <person name="Auerbach J.A."/>
            <person name="Kautto E."/>
            <person name="Blachly J.S."/>
        </authorList>
    </citation>
    <scope>NUCLEOTIDE SEQUENCE [LARGE SCALE GENOMIC DNA]</scope>
    <source>
        <strain evidence="3">B95-8</strain>
        <tissue evidence="3">Cell line</tissue>
    </source>
</reference>
<dbReference type="PANTHER" id="PTHR46792:SF2">
    <property type="entry name" value="COILED-COIL DOMAIN-CONTAINING PROTEIN 80"/>
    <property type="match status" value="1"/>
</dbReference>
<evidence type="ECO:0000256" key="1">
    <source>
        <dbReference type="ARBA" id="ARBA00004613"/>
    </source>
</evidence>
<proteinExistence type="predicted"/>
<comment type="caution">
    <text evidence="3">The sequence shown here is derived from an EMBL/GenBank/DDBJ whole genome shotgun (WGS) entry which is preliminary data.</text>
</comment>
<organism evidence="3 4">
    <name type="scientific">Saguinus oedipus</name>
    <name type="common">Cotton-top tamarin</name>
    <name type="synonym">Oedipomidas oedipus</name>
    <dbReference type="NCBI Taxonomy" id="9490"/>
    <lineage>
        <taxon>Eukaryota</taxon>
        <taxon>Metazoa</taxon>
        <taxon>Chordata</taxon>
        <taxon>Craniata</taxon>
        <taxon>Vertebrata</taxon>
        <taxon>Euteleostomi</taxon>
        <taxon>Mammalia</taxon>
        <taxon>Eutheria</taxon>
        <taxon>Euarchontoglires</taxon>
        <taxon>Primates</taxon>
        <taxon>Haplorrhini</taxon>
        <taxon>Platyrrhini</taxon>
        <taxon>Cebidae</taxon>
        <taxon>Callitrichinae</taxon>
        <taxon>Saguinus</taxon>
    </lineage>
</organism>
<dbReference type="EMBL" id="JASSZA010000016">
    <property type="protein sequence ID" value="KAK2091961.1"/>
    <property type="molecule type" value="Genomic_DNA"/>
</dbReference>
<sequence length="197" mass="23085">MRVVDDADLVDQHLISELRKEYGMTYNDFFMVLTDVDLRVKRQLFHGLRPWKHQQRALLQESIYEAVSPPGSDSKDFPRAPLNSRSSLSSEWREEMHLYIKCILLFLKQQYYEVPSTMKSVFDLIDTFQSRIKDMEKQKKEGIVCKEDKKQSLENFLSRYISFGVAKEEVQVSEMETEGTHFHKDLKLNSALGPLSN</sequence>
<keyword evidence="4" id="KW-1185">Reference proteome</keyword>
<evidence type="ECO:0000256" key="2">
    <source>
        <dbReference type="ARBA" id="ARBA00022525"/>
    </source>
</evidence>
<dbReference type="PANTHER" id="PTHR46792">
    <property type="entry name" value="COILED-COIL DOMAIN-CONTAINING PROTEIN 80"/>
    <property type="match status" value="1"/>
</dbReference>
<dbReference type="Proteomes" id="UP001266305">
    <property type="component" value="Unassembled WGS sequence"/>
</dbReference>
<evidence type="ECO:0000313" key="4">
    <source>
        <dbReference type="Proteomes" id="UP001266305"/>
    </source>
</evidence>
<gene>
    <name evidence="3" type="ORF">P7K49_031245</name>
</gene>
<evidence type="ECO:0000313" key="3">
    <source>
        <dbReference type="EMBL" id="KAK2091961.1"/>
    </source>
</evidence>
<keyword evidence="2" id="KW-0964">Secreted</keyword>
<name>A0ABQ9U4L2_SAGOE</name>